<dbReference type="Ensembl" id="ENSCMIT00000043157.1">
    <property type="protein sequence ID" value="ENSCMIP00000042538.1"/>
    <property type="gene ID" value="ENSCMIG00000017695.1"/>
</dbReference>
<reference evidence="6" key="2">
    <citation type="journal article" date="2007" name="PLoS Biol.">
        <title>Survey sequencing and comparative analysis of the elephant shark (Callorhinchus milii) genome.</title>
        <authorList>
            <person name="Venkatesh B."/>
            <person name="Kirkness E.F."/>
            <person name="Loh Y.H."/>
            <person name="Halpern A.L."/>
            <person name="Lee A.P."/>
            <person name="Johnson J."/>
            <person name="Dandona N."/>
            <person name="Viswanathan L.D."/>
            <person name="Tay A."/>
            <person name="Venter J.C."/>
            <person name="Strausberg R.L."/>
            <person name="Brenner S."/>
        </authorList>
    </citation>
    <scope>NUCLEOTIDE SEQUENCE [LARGE SCALE GENOMIC DNA]</scope>
</reference>
<sequence>MAVIEGVDDEVTVVFGLLFLLLVVVLAWVSTHTTERGERVAPPTRASEEQDGEREEESEHEEETEQMMNDASKHETPSEEGECEERGEVNLDNDKMPEADEPSPGPSNLRQRPSRPSPGEGSEEPEPPAQPHPELTDSPQDNYILLRLKFLNDTERIARVKAEDTVGHIKRTYFPDQEHQVRLIYQGQLLGDNHQTLASLHILNNCVIHCHISPTATLSAPAGSPGPEHTESMLNIGRLMLPFFFLMLVFLWYYQITYWQFFTAPATISLVGITILFSFVVFGTHQR</sequence>
<reference evidence="4 6" key="3">
    <citation type="journal article" date="2014" name="Nature">
        <title>Elephant shark genome provides unique insights into gnathostome evolution.</title>
        <authorList>
            <consortium name="International Elephant Shark Genome Sequencing Consortium"/>
            <person name="Venkatesh B."/>
            <person name="Lee A.P."/>
            <person name="Ravi V."/>
            <person name="Maurya A.K."/>
            <person name="Lian M.M."/>
            <person name="Swann J.B."/>
            <person name="Ohta Y."/>
            <person name="Flajnik M.F."/>
            <person name="Sutoh Y."/>
            <person name="Kasahara M."/>
            <person name="Hoon S."/>
            <person name="Gangu V."/>
            <person name="Roy S.W."/>
            <person name="Irimia M."/>
            <person name="Korzh V."/>
            <person name="Kondrychyn I."/>
            <person name="Lim Z.W."/>
            <person name="Tay B.H."/>
            <person name="Tohari S."/>
            <person name="Kong K.W."/>
            <person name="Ho S."/>
            <person name="Lorente-Galdos B."/>
            <person name="Quilez J."/>
            <person name="Marques-Bonet T."/>
            <person name="Raney B.J."/>
            <person name="Ingham P.W."/>
            <person name="Tay A."/>
            <person name="Hillier L.W."/>
            <person name="Minx P."/>
            <person name="Boehm T."/>
            <person name="Wilson R.K."/>
            <person name="Brenner S."/>
            <person name="Warren W.C."/>
        </authorList>
    </citation>
    <scope>NUCLEOTIDE SEQUENCE</scope>
    <source>
        <tissue evidence="4">Testis</tissue>
    </source>
</reference>
<dbReference type="PROSITE" id="PS50053">
    <property type="entry name" value="UBIQUITIN_2"/>
    <property type="match status" value="1"/>
</dbReference>
<dbReference type="AlphaFoldDB" id="V9L3B2"/>
<feature type="domain" description="Ubiquitin-like" evidence="3">
    <location>
        <begin position="144"/>
        <end position="209"/>
    </location>
</feature>
<reference evidence="5" key="4">
    <citation type="submission" date="2025-05" db="UniProtKB">
        <authorList>
            <consortium name="Ensembl"/>
        </authorList>
    </citation>
    <scope>IDENTIFICATION</scope>
</reference>
<feature type="compositionally biased region" description="Acidic residues" evidence="1">
    <location>
        <begin position="49"/>
        <end position="65"/>
    </location>
</feature>
<keyword evidence="2" id="KW-1133">Transmembrane helix</keyword>
<dbReference type="GO" id="GO:0036503">
    <property type="term" value="P:ERAD pathway"/>
    <property type="evidence" value="ECO:0007669"/>
    <property type="project" value="InterPro"/>
</dbReference>
<evidence type="ECO:0000256" key="1">
    <source>
        <dbReference type="SAM" id="MobiDB-lite"/>
    </source>
</evidence>
<dbReference type="RefSeq" id="XP_007908933.1">
    <property type="nucleotide sequence ID" value="XM_007910742.2"/>
</dbReference>
<reference evidence="6" key="1">
    <citation type="journal article" date="2006" name="Science">
        <title>Ancient noncoding elements conserved in the human genome.</title>
        <authorList>
            <person name="Venkatesh B."/>
            <person name="Kirkness E.F."/>
            <person name="Loh Y.H."/>
            <person name="Halpern A.L."/>
            <person name="Lee A.P."/>
            <person name="Johnson J."/>
            <person name="Dandona N."/>
            <person name="Viswanathan L.D."/>
            <person name="Tay A."/>
            <person name="Venter J.C."/>
            <person name="Strausberg R.L."/>
            <person name="Brenner S."/>
        </authorList>
    </citation>
    <scope>NUCLEOTIDE SEQUENCE [LARGE SCALE GENOMIC DNA]</scope>
</reference>
<dbReference type="Proteomes" id="UP000314986">
    <property type="component" value="Unassembled WGS sequence"/>
</dbReference>
<proteinExistence type="evidence at transcript level"/>
<dbReference type="OMA" id="TLLWYCQ"/>
<evidence type="ECO:0000259" key="3">
    <source>
        <dbReference type="PROSITE" id="PS50053"/>
    </source>
</evidence>
<dbReference type="InterPro" id="IPR000626">
    <property type="entry name" value="Ubiquitin-like_dom"/>
</dbReference>
<dbReference type="GeneTree" id="ENSGT00390000014069"/>
<dbReference type="SUPFAM" id="SSF54236">
    <property type="entry name" value="Ubiquitin-like"/>
    <property type="match status" value="1"/>
</dbReference>
<dbReference type="Pfam" id="PF00240">
    <property type="entry name" value="ubiquitin"/>
    <property type="match status" value="1"/>
</dbReference>
<dbReference type="InterPro" id="IPR040352">
    <property type="entry name" value="TMUB1/2"/>
</dbReference>
<dbReference type="Gene3D" id="3.10.20.90">
    <property type="entry name" value="Phosphatidylinositol 3-kinase Catalytic Subunit, Chain A, domain 1"/>
    <property type="match status" value="1"/>
</dbReference>
<evidence type="ECO:0000313" key="5">
    <source>
        <dbReference type="Ensembl" id="ENSCMIP00000042538.1"/>
    </source>
</evidence>
<protein>
    <submittedName>
        <fullName evidence="5">Transmembrane and ubiquitin-like domain containing 1</fullName>
    </submittedName>
    <submittedName>
        <fullName evidence="4">Transmembrane and ubiquitin-like domain-containing protein 1</fullName>
    </submittedName>
</protein>
<keyword evidence="2" id="KW-0472">Membrane</keyword>
<keyword evidence="2 4" id="KW-0812">Transmembrane</keyword>
<dbReference type="InterPro" id="IPR029071">
    <property type="entry name" value="Ubiquitin-like_domsf"/>
</dbReference>
<evidence type="ECO:0000313" key="6">
    <source>
        <dbReference type="Proteomes" id="UP000314986"/>
    </source>
</evidence>
<gene>
    <name evidence="5" type="primary">LOC103190093</name>
</gene>
<dbReference type="OrthoDB" id="161999at2759"/>
<dbReference type="STRING" id="7868.ENSCMIP00000042538"/>
<organism evidence="4">
    <name type="scientific">Callorhinchus milii</name>
    <name type="common">Ghost shark</name>
    <dbReference type="NCBI Taxonomy" id="7868"/>
    <lineage>
        <taxon>Eukaryota</taxon>
        <taxon>Metazoa</taxon>
        <taxon>Chordata</taxon>
        <taxon>Craniata</taxon>
        <taxon>Vertebrata</taxon>
        <taxon>Chondrichthyes</taxon>
        <taxon>Holocephali</taxon>
        <taxon>Chimaeriformes</taxon>
        <taxon>Callorhinchidae</taxon>
        <taxon>Callorhinchus</taxon>
    </lineage>
</organism>
<dbReference type="GeneID" id="103190093"/>
<keyword evidence="6" id="KW-1185">Reference proteome</keyword>
<dbReference type="EMBL" id="JW873778">
    <property type="protein sequence ID" value="AFP06295.1"/>
    <property type="molecule type" value="mRNA"/>
</dbReference>
<name>V9L3B2_CALMI</name>
<feature type="transmembrane region" description="Helical" evidence="2">
    <location>
        <begin position="12"/>
        <end position="29"/>
    </location>
</feature>
<dbReference type="CDD" id="cd17131">
    <property type="entry name" value="Ubl_TMUB1"/>
    <property type="match status" value="1"/>
</dbReference>
<dbReference type="KEGG" id="cmk:103190093"/>
<feature type="transmembrane region" description="Helical" evidence="2">
    <location>
        <begin position="239"/>
        <end position="256"/>
    </location>
</feature>
<dbReference type="SMART" id="SM00213">
    <property type="entry name" value="UBQ"/>
    <property type="match status" value="1"/>
</dbReference>
<feature type="transmembrane region" description="Helical" evidence="2">
    <location>
        <begin position="262"/>
        <end position="282"/>
    </location>
</feature>
<evidence type="ECO:0000256" key="2">
    <source>
        <dbReference type="SAM" id="Phobius"/>
    </source>
</evidence>
<feature type="region of interest" description="Disordered" evidence="1">
    <location>
        <begin position="32"/>
        <end position="139"/>
    </location>
</feature>
<dbReference type="PANTHER" id="PTHR14557">
    <property type="entry name" value="PROTEIN C7ORF21"/>
    <property type="match status" value="1"/>
</dbReference>
<evidence type="ECO:0000313" key="4">
    <source>
        <dbReference type="EMBL" id="AFP06295.1"/>
    </source>
</evidence>
<accession>V9L3B2</accession>
<dbReference type="PANTHER" id="PTHR14557:SF5">
    <property type="entry name" value="UBIQUITIN-LIKE DOMAIN-CONTAINING PROTEIN"/>
    <property type="match status" value="1"/>
</dbReference>
<feature type="compositionally biased region" description="Basic and acidic residues" evidence="1">
    <location>
        <begin position="84"/>
        <end position="98"/>
    </location>
</feature>